<dbReference type="Proteomes" id="UP001480595">
    <property type="component" value="Unassembled WGS sequence"/>
</dbReference>
<feature type="transmembrane region" description="Helical" evidence="1">
    <location>
        <begin position="40"/>
        <end position="59"/>
    </location>
</feature>
<evidence type="ECO:0000313" key="3">
    <source>
        <dbReference type="Proteomes" id="UP001480595"/>
    </source>
</evidence>
<gene>
    <name evidence="2" type="ORF">PG994_009874</name>
</gene>
<feature type="transmembrane region" description="Helical" evidence="1">
    <location>
        <begin position="71"/>
        <end position="92"/>
    </location>
</feature>
<organism evidence="2 3">
    <name type="scientific">Apiospora phragmitis</name>
    <dbReference type="NCBI Taxonomy" id="2905665"/>
    <lineage>
        <taxon>Eukaryota</taxon>
        <taxon>Fungi</taxon>
        <taxon>Dikarya</taxon>
        <taxon>Ascomycota</taxon>
        <taxon>Pezizomycotina</taxon>
        <taxon>Sordariomycetes</taxon>
        <taxon>Xylariomycetidae</taxon>
        <taxon>Amphisphaeriales</taxon>
        <taxon>Apiosporaceae</taxon>
        <taxon>Apiospora</taxon>
    </lineage>
</organism>
<dbReference type="GeneID" id="92094346"/>
<keyword evidence="1" id="KW-0812">Transmembrane</keyword>
<proteinExistence type="predicted"/>
<accession>A0ABR1TNF9</accession>
<dbReference type="RefSeq" id="XP_066710393.1">
    <property type="nucleotide sequence ID" value="XM_066861283.1"/>
</dbReference>
<keyword evidence="3" id="KW-1185">Reference proteome</keyword>
<evidence type="ECO:0000313" key="2">
    <source>
        <dbReference type="EMBL" id="KAK8048144.1"/>
    </source>
</evidence>
<sequence length="162" mass="18019">MGHALAKSVQRASPGSMISMIARDGAHEFSPGQPAVIVDTSIWTMFAISTIFMTLRFYCRLYRSGQLMRDDYVLAAGWACMLTSTSLLTRAMSLGYIDTVLGENTITLLARCAHTWQRYLVWFIIGSINIVFIGHILLLWRPFCGAETPTTCMLNVGMQATL</sequence>
<evidence type="ECO:0000256" key="1">
    <source>
        <dbReference type="SAM" id="Phobius"/>
    </source>
</evidence>
<protein>
    <submittedName>
        <fullName evidence="2">Integral membrane protein</fullName>
    </submittedName>
</protein>
<reference evidence="2 3" key="1">
    <citation type="submission" date="2023-01" db="EMBL/GenBank/DDBJ databases">
        <title>Analysis of 21 Apiospora genomes using comparative genomics revels a genus with tremendous synthesis potential of carbohydrate active enzymes and secondary metabolites.</title>
        <authorList>
            <person name="Sorensen T."/>
        </authorList>
    </citation>
    <scope>NUCLEOTIDE SEQUENCE [LARGE SCALE GENOMIC DNA]</scope>
    <source>
        <strain evidence="2 3">CBS 135458</strain>
    </source>
</reference>
<comment type="caution">
    <text evidence="2">The sequence shown here is derived from an EMBL/GenBank/DDBJ whole genome shotgun (WGS) entry which is preliminary data.</text>
</comment>
<name>A0ABR1TNF9_9PEZI</name>
<dbReference type="EMBL" id="JAQQWL010000011">
    <property type="protein sequence ID" value="KAK8048144.1"/>
    <property type="molecule type" value="Genomic_DNA"/>
</dbReference>
<keyword evidence="1" id="KW-1133">Transmembrane helix</keyword>
<keyword evidence="1" id="KW-0472">Membrane</keyword>
<feature type="transmembrane region" description="Helical" evidence="1">
    <location>
        <begin position="119"/>
        <end position="140"/>
    </location>
</feature>